<organism evidence="1 2">
    <name type="scientific">Prorocentrum cordatum</name>
    <dbReference type="NCBI Taxonomy" id="2364126"/>
    <lineage>
        <taxon>Eukaryota</taxon>
        <taxon>Sar</taxon>
        <taxon>Alveolata</taxon>
        <taxon>Dinophyceae</taxon>
        <taxon>Prorocentrales</taxon>
        <taxon>Prorocentraceae</taxon>
        <taxon>Prorocentrum</taxon>
    </lineage>
</organism>
<gene>
    <name evidence="1" type="ORF">PCOR1329_LOCUS7521</name>
</gene>
<dbReference type="InterPro" id="IPR027417">
    <property type="entry name" value="P-loop_NTPase"/>
</dbReference>
<keyword evidence="2" id="KW-1185">Reference proteome</keyword>
<comment type="caution">
    <text evidence="1">The sequence shown here is derived from an EMBL/GenBank/DDBJ whole genome shotgun (WGS) entry which is preliminary data.</text>
</comment>
<dbReference type="SUPFAM" id="SSF52540">
    <property type="entry name" value="P-loop containing nucleoside triphosphate hydrolases"/>
    <property type="match status" value="1"/>
</dbReference>
<sequence>MVRSPLAQLAGWAKAPYDLQECVNRVGLYNTDSPGSLKPSAPCSMRGDSFAGLTGVWNEYVRAYDNLSRRADDGVRTIVVEYERLVLDPEPVVRQIAGALGLRLDTFRSIESDAKKDGESHGRDEAIQSIENMLYQRDFNPGGSLGGWGSKGAVCRSLDQDLLRRHDFVLRSGSRRAYIADCE</sequence>
<evidence type="ECO:0008006" key="3">
    <source>
        <dbReference type="Google" id="ProtNLM"/>
    </source>
</evidence>
<accession>A0ABN9PZU2</accession>
<evidence type="ECO:0000313" key="1">
    <source>
        <dbReference type="EMBL" id="CAK0798878.1"/>
    </source>
</evidence>
<dbReference type="EMBL" id="CAUYUJ010002036">
    <property type="protein sequence ID" value="CAK0798878.1"/>
    <property type="molecule type" value="Genomic_DNA"/>
</dbReference>
<evidence type="ECO:0000313" key="2">
    <source>
        <dbReference type="Proteomes" id="UP001189429"/>
    </source>
</evidence>
<dbReference type="Proteomes" id="UP001189429">
    <property type="component" value="Unassembled WGS sequence"/>
</dbReference>
<dbReference type="Gene3D" id="3.40.50.300">
    <property type="entry name" value="P-loop containing nucleotide triphosphate hydrolases"/>
    <property type="match status" value="1"/>
</dbReference>
<proteinExistence type="predicted"/>
<reference evidence="1" key="1">
    <citation type="submission" date="2023-10" db="EMBL/GenBank/DDBJ databases">
        <authorList>
            <person name="Chen Y."/>
            <person name="Shah S."/>
            <person name="Dougan E. K."/>
            <person name="Thang M."/>
            <person name="Chan C."/>
        </authorList>
    </citation>
    <scope>NUCLEOTIDE SEQUENCE [LARGE SCALE GENOMIC DNA]</scope>
</reference>
<name>A0ABN9PZU2_9DINO</name>
<protein>
    <recommendedName>
        <fullName evidence="3">Sulfotransferase</fullName>
    </recommendedName>
</protein>